<dbReference type="RefSeq" id="XP_018072313.1">
    <property type="nucleotide sequence ID" value="XM_018218358.1"/>
</dbReference>
<dbReference type="EMBL" id="KQ947413">
    <property type="protein sequence ID" value="KUJ17958.1"/>
    <property type="molecule type" value="Genomic_DNA"/>
</dbReference>
<reference evidence="2 3" key="1">
    <citation type="submission" date="2015-10" db="EMBL/GenBank/DDBJ databases">
        <title>Full genome of DAOMC 229536 Phialocephala scopiformis, a fungal endophyte of spruce producing the potent anti-insectan compound rugulosin.</title>
        <authorList>
            <consortium name="DOE Joint Genome Institute"/>
            <person name="Walker A.K."/>
            <person name="Frasz S.L."/>
            <person name="Seifert K.A."/>
            <person name="Miller J.D."/>
            <person name="Mondo S.J."/>
            <person name="Labutti K."/>
            <person name="Lipzen A."/>
            <person name="Dockter R."/>
            <person name="Kennedy M."/>
            <person name="Grigoriev I.V."/>
            <person name="Spatafora J.W."/>
        </authorList>
    </citation>
    <scope>NUCLEOTIDE SEQUENCE [LARGE SCALE GENOMIC DNA]</scope>
    <source>
        <strain evidence="2 3">CBS 120377</strain>
    </source>
</reference>
<feature type="compositionally biased region" description="Basic residues" evidence="1">
    <location>
        <begin position="1"/>
        <end position="10"/>
    </location>
</feature>
<dbReference type="SMART" id="SM00855">
    <property type="entry name" value="PGAM"/>
    <property type="match status" value="1"/>
</dbReference>
<name>A0A194XCR0_MOLSC</name>
<accession>A0A194XCR0</accession>
<dbReference type="InParanoid" id="A0A194XCR0"/>
<dbReference type="PANTHER" id="PTHR48100:SF1">
    <property type="entry name" value="HISTIDINE PHOSPHATASE FAMILY PROTEIN-RELATED"/>
    <property type="match status" value="1"/>
</dbReference>
<sequence length="281" mass="31066">MAKAKQKKNKGAAPEKVESKPQSPKIRPLSSALVPRTKTHKPRPLSVASPPARVIVHLMRHAEAQKKTDIFGPKLRDPSLSDVGRAQCSTFVEEFKDHQSHVTHILCSPMKRAINTAVVAFPDVVGKSLTVYAMPELQSLDRGPGGIGASFSRLSKKYRVKEGEMPKVDVTTFGRKGWNDKEYGAWSPSEAHRRVDFIKGFLRGLLAAATSKIIEVVIITHRSFLKQLCRSAKTGFMVFSTCALFQDGELRPIGDRELKKLRDGESLSLEVPDEGPKEENG</sequence>
<organism evidence="2 3">
    <name type="scientific">Mollisia scopiformis</name>
    <name type="common">Conifer needle endophyte fungus</name>
    <name type="synonym">Phialocephala scopiformis</name>
    <dbReference type="NCBI Taxonomy" id="149040"/>
    <lineage>
        <taxon>Eukaryota</taxon>
        <taxon>Fungi</taxon>
        <taxon>Dikarya</taxon>
        <taxon>Ascomycota</taxon>
        <taxon>Pezizomycotina</taxon>
        <taxon>Leotiomycetes</taxon>
        <taxon>Helotiales</taxon>
        <taxon>Mollisiaceae</taxon>
        <taxon>Mollisia</taxon>
    </lineage>
</organism>
<evidence type="ECO:0000256" key="1">
    <source>
        <dbReference type="SAM" id="MobiDB-lite"/>
    </source>
</evidence>
<dbReference type="GO" id="GO:0016791">
    <property type="term" value="F:phosphatase activity"/>
    <property type="evidence" value="ECO:0007669"/>
    <property type="project" value="TreeGrafter"/>
</dbReference>
<dbReference type="GeneID" id="28828084"/>
<dbReference type="GO" id="GO:0005737">
    <property type="term" value="C:cytoplasm"/>
    <property type="evidence" value="ECO:0007669"/>
    <property type="project" value="TreeGrafter"/>
</dbReference>
<proteinExistence type="predicted"/>
<dbReference type="Proteomes" id="UP000070700">
    <property type="component" value="Unassembled WGS sequence"/>
</dbReference>
<dbReference type="Gene3D" id="3.40.50.1240">
    <property type="entry name" value="Phosphoglycerate mutase-like"/>
    <property type="match status" value="1"/>
</dbReference>
<dbReference type="Pfam" id="PF00300">
    <property type="entry name" value="His_Phos_1"/>
    <property type="match status" value="1"/>
</dbReference>
<dbReference type="InterPro" id="IPR029033">
    <property type="entry name" value="His_PPase_superfam"/>
</dbReference>
<dbReference type="CDD" id="cd07067">
    <property type="entry name" value="HP_PGM_like"/>
    <property type="match status" value="1"/>
</dbReference>
<dbReference type="PANTHER" id="PTHR48100">
    <property type="entry name" value="BROAD-SPECIFICITY PHOSPHATASE YOR283W-RELATED"/>
    <property type="match status" value="1"/>
</dbReference>
<keyword evidence="3" id="KW-1185">Reference proteome</keyword>
<dbReference type="OrthoDB" id="496981at2759"/>
<dbReference type="SUPFAM" id="SSF53254">
    <property type="entry name" value="Phosphoglycerate mutase-like"/>
    <property type="match status" value="1"/>
</dbReference>
<evidence type="ECO:0000313" key="2">
    <source>
        <dbReference type="EMBL" id="KUJ17958.1"/>
    </source>
</evidence>
<dbReference type="AlphaFoldDB" id="A0A194XCR0"/>
<dbReference type="InterPro" id="IPR013078">
    <property type="entry name" value="His_Pase_superF_clade-1"/>
</dbReference>
<evidence type="ECO:0008006" key="4">
    <source>
        <dbReference type="Google" id="ProtNLM"/>
    </source>
</evidence>
<gene>
    <name evidence="2" type="ORF">LY89DRAFT_717602</name>
</gene>
<dbReference type="KEGG" id="psco:LY89DRAFT_717602"/>
<protein>
    <recommendedName>
        <fullName evidence="4">Phosphoglycerate mutase-like protein</fullName>
    </recommendedName>
</protein>
<evidence type="ECO:0000313" key="3">
    <source>
        <dbReference type="Proteomes" id="UP000070700"/>
    </source>
</evidence>
<dbReference type="InterPro" id="IPR050275">
    <property type="entry name" value="PGM_Phosphatase"/>
</dbReference>
<feature type="region of interest" description="Disordered" evidence="1">
    <location>
        <begin position="1"/>
        <end position="47"/>
    </location>
</feature>